<dbReference type="InterPro" id="IPR013766">
    <property type="entry name" value="Thioredoxin_domain"/>
</dbReference>
<organism evidence="9 10">
    <name type="scientific">Jiella sonneratiae</name>
    <dbReference type="NCBI Taxonomy" id="2816856"/>
    <lineage>
        <taxon>Bacteria</taxon>
        <taxon>Pseudomonadati</taxon>
        <taxon>Pseudomonadota</taxon>
        <taxon>Alphaproteobacteria</taxon>
        <taxon>Hyphomicrobiales</taxon>
        <taxon>Aurantimonadaceae</taxon>
        <taxon>Jiella</taxon>
    </lineage>
</organism>
<reference evidence="9 10" key="1">
    <citation type="submission" date="2021-03" db="EMBL/GenBank/DDBJ databases">
        <title>Whole genome sequence of Jiella sp. MQZ13P-4.</title>
        <authorList>
            <person name="Tuo L."/>
        </authorList>
    </citation>
    <scope>NUCLEOTIDE SEQUENCE [LARGE SCALE GENOMIC DNA]</scope>
    <source>
        <strain evidence="9 10">MQZ13P-4</strain>
    </source>
</reference>
<dbReference type="EMBL" id="JAFMPY010000013">
    <property type="protein sequence ID" value="MBO0904656.1"/>
    <property type="molecule type" value="Genomic_DNA"/>
</dbReference>
<dbReference type="PROSITE" id="PS00194">
    <property type="entry name" value="THIOREDOXIN_1"/>
    <property type="match status" value="1"/>
</dbReference>
<protein>
    <submittedName>
        <fullName evidence="9">DsbE family thiol:disulfide interchange protein</fullName>
    </submittedName>
</protein>
<dbReference type="PANTHER" id="PTHR42852:SF6">
    <property type="entry name" value="THIOL:DISULFIDE INTERCHANGE PROTEIN DSBE"/>
    <property type="match status" value="1"/>
</dbReference>
<dbReference type="SUPFAM" id="SSF52833">
    <property type="entry name" value="Thioredoxin-like"/>
    <property type="match status" value="1"/>
</dbReference>
<dbReference type="Pfam" id="PF08534">
    <property type="entry name" value="Redoxin"/>
    <property type="match status" value="1"/>
</dbReference>
<evidence type="ECO:0000259" key="8">
    <source>
        <dbReference type="PROSITE" id="PS51352"/>
    </source>
</evidence>
<proteinExistence type="inferred from homology"/>
<evidence type="ECO:0000256" key="1">
    <source>
        <dbReference type="ARBA" id="ARBA00004196"/>
    </source>
</evidence>
<comment type="similarity">
    <text evidence="2">Belongs to the thioredoxin family. DsbE subfamily.</text>
</comment>
<keyword evidence="7" id="KW-0812">Transmembrane</keyword>
<feature type="region of interest" description="Disordered" evidence="6">
    <location>
        <begin position="1"/>
        <end position="28"/>
    </location>
</feature>
<dbReference type="NCBIfam" id="TIGR00385">
    <property type="entry name" value="dsbE"/>
    <property type="match status" value="1"/>
</dbReference>
<evidence type="ECO:0000256" key="4">
    <source>
        <dbReference type="ARBA" id="ARBA00023157"/>
    </source>
</evidence>
<dbReference type="CDD" id="cd03010">
    <property type="entry name" value="TlpA_like_DsbE"/>
    <property type="match status" value="1"/>
</dbReference>
<evidence type="ECO:0000256" key="7">
    <source>
        <dbReference type="SAM" id="Phobius"/>
    </source>
</evidence>
<dbReference type="InterPro" id="IPR004799">
    <property type="entry name" value="Periplasmic_diS_OxRdtase_DsbE"/>
</dbReference>
<keyword evidence="10" id="KW-1185">Reference proteome</keyword>
<feature type="transmembrane region" description="Helical" evidence="7">
    <location>
        <begin position="37"/>
        <end position="58"/>
    </location>
</feature>
<keyword evidence="5" id="KW-0676">Redox-active center</keyword>
<keyword evidence="7" id="KW-0472">Membrane</keyword>
<comment type="subcellular location">
    <subcellularLocation>
        <location evidence="1">Cell envelope</location>
    </subcellularLocation>
</comment>
<evidence type="ECO:0000256" key="5">
    <source>
        <dbReference type="ARBA" id="ARBA00023284"/>
    </source>
</evidence>
<evidence type="ECO:0000313" key="10">
    <source>
        <dbReference type="Proteomes" id="UP000664288"/>
    </source>
</evidence>
<gene>
    <name evidence="9" type="ORF">J1C47_13485</name>
</gene>
<keyword evidence="7" id="KW-1133">Transmembrane helix</keyword>
<dbReference type="InterPro" id="IPR017937">
    <property type="entry name" value="Thioredoxin_CS"/>
</dbReference>
<dbReference type="InterPro" id="IPR050553">
    <property type="entry name" value="Thioredoxin_ResA/DsbE_sf"/>
</dbReference>
<keyword evidence="4" id="KW-1015">Disulfide bond</keyword>
<evidence type="ECO:0000256" key="2">
    <source>
        <dbReference type="ARBA" id="ARBA00007758"/>
    </source>
</evidence>
<evidence type="ECO:0000256" key="3">
    <source>
        <dbReference type="ARBA" id="ARBA00022748"/>
    </source>
</evidence>
<keyword evidence="3" id="KW-0201">Cytochrome c-type biogenesis</keyword>
<dbReference type="InterPro" id="IPR036249">
    <property type="entry name" value="Thioredoxin-like_sf"/>
</dbReference>
<comment type="caution">
    <text evidence="9">The sequence shown here is derived from an EMBL/GenBank/DDBJ whole genome shotgun (WGS) entry which is preliminary data.</text>
</comment>
<accession>A0ABS3J4Q9</accession>
<evidence type="ECO:0000256" key="6">
    <source>
        <dbReference type="SAM" id="MobiDB-lite"/>
    </source>
</evidence>
<dbReference type="Proteomes" id="UP000664288">
    <property type="component" value="Unassembled WGS sequence"/>
</dbReference>
<sequence>MSVRNDETLLETAPADGARPAPHADAKTAARRGGPRLVVLLPLLIFLGLAGVFLYQLLAGNDPKEIPSVLVGKTAPMTVLPALAGATLADGTPTPGLDLSGPGDGRPVLVNVFASWCAPCREEHPLLMQLARDKRFRLVAINYKDKPENALAFLKSLGDPYAAIGVDEKGAATIDWGVYGVPETFLVAPDGEILYKQTGPFTPDSIETGLMPAVEKALKREPKARAATS</sequence>
<name>A0ABS3J4Q9_9HYPH</name>
<feature type="domain" description="Thioredoxin" evidence="8">
    <location>
        <begin position="69"/>
        <end position="219"/>
    </location>
</feature>
<evidence type="ECO:0000313" key="9">
    <source>
        <dbReference type="EMBL" id="MBO0904656.1"/>
    </source>
</evidence>
<dbReference type="Gene3D" id="3.40.30.10">
    <property type="entry name" value="Glutaredoxin"/>
    <property type="match status" value="1"/>
</dbReference>
<dbReference type="RefSeq" id="WP_207351293.1">
    <property type="nucleotide sequence ID" value="NZ_JAFMPY010000013.1"/>
</dbReference>
<dbReference type="PANTHER" id="PTHR42852">
    <property type="entry name" value="THIOL:DISULFIDE INTERCHANGE PROTEIN DSBE"/>
    <property type="match status" value="1"/>
</dbReference>
<dbReference type="PROSITE" id="PS51352">
    <property type="entry name" value="THIOREDOXIN_2"/>
    <property type="match status" value="1"/>
</dbReference>
<dbReference type="InterPro" id="IPR013740">
    <property type="entry name" value="Redoxin"/>
</dbReference>